<dbReference type="Proteomes" id="UP000319040">
    <property type="component" value="Unassembled WGS sequence"/>
</dbReference>
<dbReference type="InterPro" id="IPR000182">
    <property type="entry name" value="GNAT_dom"/>
</dbReference>
<organism evidence="2 3">
    <name type="scientific">Saccharicrinis carchari</name>
    <dbReference type="NCBI Taxonomy" id="1168039"/>
    <lineage>
        <taxon>Bacteria</taxon>
        <taxon>Pseudomonadati</taxon>
        <taxon>Bacteroidota</taxon>
        <taxon>Bacteroidia</taxon>
        <taxon>Marinilabiliales</taxon>
        <taxon>Marinilabiliaceae</taxon>
        <taxon>Saccharicrinis</taxon>
    </lineage>
</organism>
<dbReference type="AlphaFoldDB" id="A0A521C2X3"/>
<evidence type="ECO:0000313" key="2">
    <source>
        <dbReference type="EMBL" id="SMO53161.1"/>
    </source>
</evidence>
<feature type="domain" description="N-acetyltransferase" evidence="1">
    <location>
        <begin position="45"/>
        <end position="108"/>
    </location>
</feature>
<protein>
    <recommendedName>
        <fullName evidence="1">N-acetyltransferase domain-containing protein</fullName>
    </recommendedName>
</protein>
<evidence type="ECO:0000313" key="3">
    <source>
        <dbReference type="Proteomes" id="UP000319040"/>
    </source>
</evidence>
<gene>
    <name evidence="2" type="ORF">SAMN06265379_102293</name>
</gene>
<keyword evidence="3" id="KW-1185">Reference proteome</keyword>
<dbReference type="SUPFAM" id="SSF55729">
    <property type="entry name" value="Acyl-CoA N-acyltransferases (Nat)"/>
    <property type="match status" value="1"/>
</dbReference>
<sequence length="243" mass="27849">MKYNFNICIAGESHLKYVDEILETIAEAAKVRGTGIAKRSAGYIIQKINEGKAIIALQGDDFAGFCYIETWGHDKFVANSGLIVVDKYRGQGLAKAIKTKAFELSRKRYPDAKLFGLTTGLAVMKINSELGYVPVTFSELTDDEMFWKGCQSCVNYDILTRTNRKHCLCTGMLYDPERIKKKSDEEQKSLSVYKRWLRFKQSVFLNGNKKKEKNVKKVREKSKNNLLSYVNKRHIKTMLNFWG</sequence>
<dbReference type="Gene3D" id="3.40.630.30">
    <property type="match status" value="1"/>
</dbReference>
<dbReference type="InterPro" id="IPR016181">
    <property type="entry name" value="Acyl_CoA_acyltransferase"/>
</dbReference>
<accession>A0A521C2X3</accession>
<dbReference type="CDD" id="cd04301">
    <property type="entry name" value="NAT_SF"/>
    <property type="match status" value="1"/>
</dbReference>
<reference evidence="2 3" key="1">
    <citation type="submission" date="2017-05" db="EMBL/GenBank/DDBJ databases">
        <authorList>
            <person name="Varghese N."/>
            <person name="Submissions S."/>
        </authorList>
    </citation>
    <scope>NUCLEOTIDE SEQUENCE [LARGE SCALE GENOMIC DNA]</scope>
    <source>
        <strain evidence="2 3">DSM 27040</strain>
    </source>
</reference>
<dbReference type="EMBL" id="FXTB01000002">
    <property type="protein sequence ID" value="SMO53161.1"/>
    <property type="molecule type" value="Genomic_DNA"/>
</dbReference>
<name>A0A521C2X3_SACCC</name>
<dbReference type="GO" id="GO:0016747">
    <property type="term" value="F:acyltransferase activity, transferring groups other than amino-acyl groups"/>
    <property type="evidence" value="ECO:0007669"/>
    <property type="project" value="InterPro"/>
</dbReference>
<dbReference type="RefSeq" id="WP_246095480.1">
    <property type="nucleotide sequence ID" value="NZ_FXTB01000002.1"/>
</dbReference>
<evidence type="ECO:0000259" key="1">
    <source>
        <dbReference type="Pfam" id="PF00583"/>
    </source>
</evidence>
<proteinExistence type="predicted"/>
<dbReference type="Pfam" id="PF00583">
    <property type="entry name" value="Acetyltransf_1"/>
    <property type="match status" value="1"/>
</dbReference>